<comment type="caution">
    <text evidence="2">The sequence shown here is derived from an EMBL/GenBank/DDBJ whole genome shotgun (WGS) entry which is preliminary data.</text>
</comment>
<dbReference type="PANTHER" id="PTHR43610">
    <property type="entry name" value="BLL6696 PROTEIN"/>
    <property type="match status" value="1"/>
</dbReference>
<sequence>MILDGAIASKSGRIALIPPSETDDAATAALRAHPETRRYLRYLPQHVSVDDARTRRLSRATDTTLVDFNIHARNAGKNGVDEFRTFVGTTGIFHVETEYGSWCEVGILISPQYFRGGLATDALYTVLVYVFEERKLHRAEFNTGADNPGMRGWLEKAGATFEGTQRQKWLDPGVGYTDVCKYSILHEEWFATVKGRLETKIERSLSFQSSDGV</sequence>
<evidence type="ECO:0000259" key="1">
    <source>
        <dbReference type="Pfam" id="PF13302"/>
    </source>
</evidence>
<dbReference type="AlphaFoldDB" id="A0AAD7KEV9"/>
<dbReference type="GO" id="GO:0016747">
    <property type="term" value="F:acyltransferase activity, transferring groups other than amino-acyl groups"/>
    <property type="evidence" value="ECO:0007669"/>
    <property type="project" value="InterPro"/>
</dbReference>
<gene>
    <name evidence="2" type="ORF">B0H16DRAFT_1491321</name>
</gene>
<dbReference type="Pfam" id="PF13302">
    <property type="entry name" value="Acetyltransf_3"/>
    <property type="match status" value="1"/>
</dbReference>
<dbReference type="Gene3D" id="3.40.630.30">
    <property type="match status" value="1"/>
</dbReference>
<evidence type="ECO:0000313" key="3">
    <source>
        <dbReference type="Proteomes" id="UP001215598"/>
    </source>
</evidence>
<reference evidence="2" key="1">
    <citation type="submission" date="2023-03" db="EMBL/GenBank/DDBJ databases">
        <title>Massive genome expansion in bonnet fungi (Mycena s.s.) driven by repeated elements and novel gene families across ecological guilds.</title>
        <authorList>
            <consortium name="Lawrence Berkeley National Laboratory"/>
            <person name="Harder C.B."/>
            <person name="Miyauchi S."/>
            <person name="Viragh M."/>
            <person name="Kuo A."/>
            <person name="Thoen E."/>
            <person name="Andreopoulos B."/>
            <person name="Lu D."/>
            <person name="Skrede I."/>
            <person name="Drula E."/>
            <person name="Henrissat B."/>
            <person name="Morin E."/>
            <person name="Kohler A."/>
            <person name="Barry K."/>
            <person name="LaButti K."/>
            <person name="Morin E."/>
            <person name="Salamov A."/>
            <person name="Lipzen A."/>
            <person name="Mereny Z."/>
            <person name="Hegedus B."/>
            <person name="Baldrian P."/>
            <person name="Stursova M."/>
            <person name="Weitz H."/>
            <person name="Taylor A."/>
            <person name="Grigoriev I.V."/>
            <person name="Nagy L.G."/>
            <person name="Martin F."/>
            <person name="Kauserud H."/>
        </authorList>
    </citation>
    <scope>NUCLEOTIDE SEQUENCE</scope>
    <source>
        <strain evidence="2">CBHHK182m</strain>
    </source>
</reference>
<accession>A0AAD7KEV9</accession>
<protein>
    <submittedName>
        <fullName evidence="2">Acyl-CoA N-acyltransferase</fullName>
    </submittedName>
</protein>
<dbReference type="InterPro" id="IPR016181">
    <property type="entry name" value="Acyl_CoA_acyltransferase"/>
</dbReference>
<dbReference type="SUPFAM" id="SSF55729">
    <property type="entry name" value="Acyl-CoA N-acyltransferases (Nat)"/>
    <property type="match status" value="1"/>
</dbReference>
<dbReference type="InterPro" id="IPR000182">
    <property type="entry name" value="GNAT_dom"/>
</dbReference>
<feature type="domain" description="N-acetyltransferase" evidence="1">
    <location>
        <begin position="13"/>
        <end position="159"/>
    </location>
</feature>
<keyword evidence="3" id="KW-1185">Reference proteome</keyword>
<dbReference type="PANTHER" id="PTHR43610:SF1">
    <property type="entry name" value="N-ACETYLTRANSFERASE DOMAIN-CONTAINING PROTEIN"/>
    <property type="match status" value="1"/>
</dbReference>
<proteinExistence type="predicted"/>
<organism evidence="2 3">
    <name type="scientific">Mycena metata</name>
    <dbReference type="NCBI Taxonomy" id="1033252"/>
    <lineage>
        <taxon>Eukaryota</taxon>
        <taxon>Fungi</taxon>
        <taxon>Dikarya</taxon>
        <taxon>Basidiomycota</taxon>
        <taxon>Agaricomycotina</taxon>
        <taxon>Agaricomycetes</taxon>
        <taxon>Agaricomycetidae</taxon>
        <taxon>Agaricales</taxon>
        <taxon>Marasmiineae</taxon>
        <taxon>Mycenaceae</taxon>
        <taxon>Mycena</taxon>
    </lineage>
</organism>
<name>A0AAD7KEV9_9AGAR</name>
<dbReference type="EMBL" id="JARKIB010000002">
    <property type="protein sequence ID" value="KAJ7784089.1"/>
    <property type="molecule type" value="Genomic_DNA"/>
</dbReference>
<dbReference type="Proteomes" id="UP001215598">
    <property type="component" value="Unassembled WGS sequence"/>
</dbReference>
<evidence type="ECO:0000313" key="2">
    <source>
        <dbReference type="EMBL" id="KAJ7784089.1"/>
    </source>
</evidence>